<dbReference type="InterPro" id="IPR043136">
    <property type="entry name" value="B30.2/SPRY_sf"/>
</dbReference>
<feature type="domain" description="B box-type" evidence="15">
    <location>
        <begin position="90"/>
        <end position="131"/>
    </location>
</feature>
<dbReference type="SMART" id="SM00589">
    <property type="entry name" value="PRY"/>
    <property type="match status" value="1"/>
</dbReference>
<sequence>MASVTPVQEIQEETKCPIYLEYLTDPVTIHCGHNLCRSCITQHWETWQELATGPLSCPNCRKRIQKESLRNNYQLANIVEKIKELDFRDEKWNLCGRRNRALDLFCEEDGKAVCVVCWRSPEHRSHMVLLIEEAAQKYKVGNSGSRKELGGEIEMSLCDYRRGLLTPSLLCLCHWVWCSPSSGRRELQLCSALGAQHRGSSLGSRTVPARVGQLGSKRNGPSLTQGLALPQCSDSLSPVTVTLDPDTAHPQLVLSEDRKTMRRGSTRQDLPNNPERFDTESCVLGCEGFTSGIHCWEVEVGESVRRKGRISFSPEGGIWAVGRWWRGKFQALTSFLTPLPQSRGPSRIWVCLDCERGQVTFSNAGEDDPIFTFLPDSVSGGTIRPWFWVGPGSQLSLCP</sequence>
<dbReference type="InterPro" id="IPR003879">
    <property type="entry name" value="Butyrophylin_SPRY"/>
</dbReference>
<dbReference type="InterPro" id="IPR013083">
    <property type="entry name" value="Znf_RING/FYVE/PHD"/>
</dbReference>
<evidence type="ECO:0000256" key="6">
    <source>
        <dbReference type="ARBA" id="ARBA00022490"/>
    </source>
</evidence>
<name>A0A8C8RIL1_9SAUR</name>
<dbReference type="Pfam" id="PF00643">
    <property type="entry name" value="zf-B_box"/>
    <property type="match status" value="1"/>
</dbReference>
<evidence type="ECO:0000256" key="8">
    <source>
        <dbReference type="ARBA" id="ARBA00022723"/>
    </source>
</evidence>
<dbReference type="InterPro" id="IPR003877">
    <property type="entry name" value="SPRY_dom"/>
</dbReference>
<comment type="subcellular location">
    <subcellularLocation>
        <location evidence="2">Cytoplasm</location>
    </subcellularLocation>
</comment>
<evidence type="ECO:0000256" key="3">
    <source>
        <dbReference type="ARBA" id="ARBA00004906"/>
    </source>
</evidence>
<dbReference type="PROSITE" id="PS50188">
    <property type="entry name" value="B302_SPRY"/>
    <property type="match status" value="1"/>
</dbReference>
<feature type="domain" description="RING-type" evidence="14">
    <location>
        <begin position="16"/>
        <end position="61"/>
    </location>
</feature>
<dbReference type="Proteomes" id="UP000694393">
    <property type="component" value="Unplaced"/>
</dbReference>
<dbReference type="Ensembl" id="ENSPCET00000005456.1">
    <property type="protein sequence ID" value="ENSPCEP00000005268.1"/>
    <property type="gene ID" value="ENSPCEG00000004102.1"/>
</dbReference>
<dbReference type="InterPro" id="IPR001870">
    <property type="entry name" value="B30.2/SPRY"/>
</dbReference>
<evidence type="ECO:0000256" key="4">
    <source>
        <dbReference type="ARBA" id="ARBA00008518"/>
    </source>
</evidence>
<dbReference type="SUPFAM" id="SSF57850">
    <property type="entry name" value="RING/U-box"/>
    <property type="match status" value="1"/>
</dbReference>
<evidence type="ECO:0000256" key="7">
    <source>
        <dbReference type="ARBA" id="ARBA00022679"/>
    </source>
</evidence>
<keyword evidence="6" id="KW-0963">Cytoplasm</keyword>
<dbReference type="InterPro" id="IPR006574">
    <property type="entry name" value="PRY"/>
</dbReference>
<dbReference type="GO" id="GO:0008270">
    <property type="term" value="F:zinc ion binding"/>
    <property type="evidence" value="ECO:0007669"/>
    <property type="project" value="UniProtKB-KW"/>
</dbReference>
<dbReference type="SUPFAM" id="SSF57845">
    <property type="entry name" value="B-box zinc-binding domain"/>
    <property type="match status" value="1"/>
</dbReference>
<evidence type="ECO:0000256" key="13">
    <source>
        <dbReference type="PROSITE-ProRule" id="PRU00024"/>
    </source>
</evidence>
<dbReference type="PANTHER" id="PTHR24103">
    <property type="entry name" value="E3 UBIQUITIN-PROTEIN LIGASE TRIM"/>
    <property type="match status" value="1"/>
</dbReference>
<dbReference type="InterPro" id="IPR017907">
    <property type="entry name" value="Znf_RING_CS"/>
</dbReference>
<dbReference type="GO" id="GO:0061630">
    <property type="term" value="F:ubiquitin protein ligase activity"/>
    <property type="evidence" value="ECO:0007669"/>
    <property type="project" value="UniProtKB-EC"/>
</dbReference>
<dbReference type="AlphaFoldDB" id="A0A8C8RIL1"/>
<dbReference type="SMART" id="SM00449">
    <property type="entry name" value="SPRY"/>
    <property type="match status" value="1"/>
</dbReference>
<keyword evidence="8" id="KW-0479">Metal-binding</keyword>
<dbReference type="InterPro" id="IPR020457">
    <property type="entry name" value="Znf_B-box_chordata"/>
</dbReference>
<dbReference type="PROSITE" id="PS50119">
    <property type="entry name" value="ZF_BBOX"/>
    <property type="match status" value="1"/>
</dbReference>
<evidence type="ECO:0000256" key="10">
    <source>
        <dbReference type="ARBA" id="ARBA00022786"/>
    </source>
</evidence>
<keyword evidence="11" id="KW-0862">Zinc</keyword>
<protein>
    <recommendedName>
        <fullName evidence="5">RING-type E3 ubiquitin transferase</fullName>
        <ecNumber evidence="5">2.3.2.27</ecNumber>
    </recommendedName>
</protein>
<accession>A0A8C8RIL1</accession>
<dbReference type="Gene3D" id="3.30.160.60">
    <property type="entry name" value="Classic Zinc Finger"/>
    <property type="match status" value="1"/>
</dbReference>
<dbReference type="Gene3D" id="2.60.120.920">
    <property type="match status" value="1"/>
</dbReference>
<evidence type="ECO:0000256" key="11">
    <source>
        <dbReference type="ARBA" id="ARBA00022833"/>
    </source>
</evidence>
<dbReference type="EC" id="2.3.2.27" evidence="5"/>
<evidence type="ECO:0000256" key="2">
    <source>
        <dbReference type="ARBA" id="ARBA00004496"/>
    </source>
</evidence>
<evidence type="ECO:0000313" key="18">
    <source>
        <dbReference type="Proteomes" id="UP000694393"/>
    </source>
</evidence>
<dbReference type="SMART" id="SM00184">
    <property type="entry name" value="RING"/>
    <property type="match status" value="1"/>
</dbReference>
<dbReference type="PRINTS" id="PR01406">
    <property type="entry name" value="BBOXZNFINGER"/>
</dbReference>
<dbReference type="PROSITE" id="PS50089">
    <property type="entry name" value="ZF_RING_2"/>
    <property type="match status" value="1"/>
</dbReference>
<evidence type="ECO:0000256" key="1">
    <source>
        <dbReference type="ARBA" id="ARBA00000900"/>
    </source>
</evidence>
<dbReference type="Pfam" id="PF00622">
    <property type="entry name" value="SPRY"/>
    <property type="match status" value="1"/>
</dbReference>
<evidence type="ECO:0000256" key="12">
    <source>
        <dbReference type="ARBA" id="ARBA00023054"/>
    </source>
</evidence>
<evidence type="ECO:0000313" key="17">
    <source>
        <dbReference type="Ensembl" id="ENSPCEP00000005268.1"/>
    </source>
</evidence>
<keyword evidence="7" id="KW-0808">Transferase</keyword>
<dbReference type="PROSITE" id="PS00518">
    <property type="entry name" value="ZF_RING_1"/>
    <property type="match status" value="1"/>
</dbReference>
<proteinExistence type="inferred from homology"/>
<organism evidence="17 18">
    <name type="scientific">Pelusios castaneus</name>
    <name type="common">West African mud turtle</name>
    <dbReference type="NCBI Taxonomy" id="367368"/>
    <lineage>
        <taxon>Eukaryota</taxon>
        <taxon>Metazoa</taxon>
        <taxon>Chordata</taxon>
        <taxon>Craniata</taxon>
        <taxon>Vertebrata</taxon>
        <taxon>Euteleostomi</taxon>
        <taxon>Archelosauria</taxon>
        <taxon>Testudinata</taxon>
        <taxon>Testudines</taxon>
        <taxon>Pleurodira</taxon>
        <taxon>Pelomedusidae</taxon>
        <taxon>Pelusios</taxon>
    </lineage>
</organism>
<comment type="pathway">
    <text evidence="3">Protein modification; protein ubiquitination.</text>
</comment>
<dbReference type="SMART" id="SM00336">
    <property type="entry name" value="BBOX"/>
    <property type="match status" value="1"/>
</dbReference>
<dbReference type="PRINTS" id="PR01407">
    <property type="entry name" value="BUTYPHLNCDUF"/>
</dbReference>
<dbReference type="InterPro" id="IPR013320">
    <property type="entry name" value="ConA-like_dom_sf"/>
</dbReference>
<dbReference type="CDD" id="cd12888">
    <property type="entry name" value="SPRY_PRY_TRIM7_like"/>
    <property type="match status" value="1"/>
</dbReference>
<comment type="catalytic activity">
    <reaction evidence="1">
        <text>S-ubiquitinyl-[E2 ubiquitin-conjugating enzyme]-L-cysteine + [acceptor protein]-L-lysine = [E2 ubiquitin-conjugating enzyme]-L-cysteine + N(6)-ubiquitinyl-[acceptor protein]-L-lysine.</text>
        <dbReference type="EC" id="2.3.2.27"/>
    </reaction>
</comment>
<comment type="similarity">
    <text evidence="4">Belongs to the TRIM/RBCC family.</text>
</comment>
<reference evidence="17" key="2">
    <citation type="submission" date="2025-09" db="UniProtKB">
        <authorList>
            <consortium name="Ensembl"/>
        </authorList>
    </citation>
    <scope>IDENTIFICATION</scope>
</reference>
<dbReference type="InterPro" id="IPR050143">
    <property type="entry name" value="TRIM/RBCC"/>
</dbReference>
<evidence type="ECO:0000256" key="9">
    <source>
        <dbReference type="ARBA" id="ARBA00022771"/>
    </source>
</evidence>
<keyword evidence="9 13" id="KW-0863">Zinc-finger</keyword>
<evidence type="ECO:0000256" key="5">
    <source>
        <dbReference type="ARBA" id="ARBA00012483"/>
    </source>
</evidence>
<dbReference type="InterPro" id="IPR000315">
    <property type="entry name" value="Znf_B-box"/>
</dbReference>
<evidence type="ECO:0000259" key="16">
    <source>
        <dbReference type="PROSITE" id="PS50188"/>
    </source>
</evidence>
<dbReference type="InterPro" id="IPR001841">
    <property type="entry name" value="Znf_RING"/>
</dbReference>
<dbReference type="SUPFAM" id="SSF49899">
    <property type="entry name" value="Concanavalin A-like lectins/glucanases"/>
    <property type="match status" value="1"/>
</dbReference>
<dbReference type="FunFam" id="2.60.120.920:FF:000004">
    <property type="entry name" value="Butyrophilin subfamily 1 member A1"/>
    <property type="match status" value="1"/>
</dbReference>
<keyword evidence="12" id="KW-0175">Coiled coil</keyword>
<dbReference type="Pfam" id="PF13765">
    <property type="entry name" value="PRY"/>
    <property type="match status" value="1"/>
</dbReference>
<evidence type="ECO:0000259" key="14">
    <source>
        <dbReference type="PROSITE" id="PS50089"/>
    </source>
</evidence>
<dbReference type="Pfam" id="PF15227">
    <property type="entry name" value="zf-C3HC4_4"/>
    <property type="match status" value="1"/>
</dbReference>
<dbReference type="GO" id="GO:0005737">
    <property type="term" value="C:cytoplasm"/>
    <property type="evidence" value="ECO:0007669"/>
    <property type="project" value="UniProtKB-SubCell"/>
</dbReference>
<evidence type="ECO:0000259" key="15">
    <source>
        <dbReference type="PROSITE" id="PS50119"/>
    </source>
</evidence>
<feature type="domain" description="B30.2/SPRY" evidence="16">
    <location>
        <begin position="221"/>
        <end position="399"/>
    </location>
</feature>
<keyword evidence="10" id="KW-0833">Ubl conjugation pathway</keyword>
<keyword evidence="18" id="KW-1185">Reference proteome</keyword>
<dbReference type="Gene3D" id="3.30.40.10">
    <property type="entry name" value="Zinc/RING finger domain, C3HC4 (zinc finger)"/>
    <property type="match status" value="1"/>
</dbReference>
<reference evidence="17" key="1">
    <citation type="submission" date="2025-08" db="UniProtKB">
        <authorList>
            <consortium name="Ensembl"/>
        </authorList>
    </citation>
    <scope>IDENTIFICATION</scope>
</reference>